<evidence type="ECO:0000256" key="4">
    <source>
        <dbReference type="ARBA" id="ARBA00022692"/>
    </source>
</evidence>
<keyword evidence="10" id="KW-0050">Antiport</keyword>
<evidence type="ECO:0000256" key="6">
    <source>
        <dbReference type="ARBA" id="ARBA00023053"/>
    </source>
</evidence>
<evidence type="ECO:0000256" key="7">
    <source>
        <dbReference type="ARBA" id="ARBA00023065"/>
    </source>
</evidence>
<feature type="transmembrane region" description="Helical" evidence="10">
    <location>
        <begin position="344"/>
        <end position="362"/>
    </location>
</feature>
<dbReference type="NCBIfam" id="TIGR00831">
    <property type="entry name" value="a_cpa1"/>
    <property type="match status" value="1"/>
</dbReference>
<evidence type="ECO:0000256" key="3">
    <source>
        <dbReference type="ARBA" id="ARBA00022475"/>
    </source>
</evidence>
<accession>A0A9X2HLI7</accession>
<dbReference type="EMBL" id="JANAFB010000056">
    <property type="protein sequence ID" value="MCP3427158.1"/>
    <property type="molecule type" value="Genomic_DNA"/>
</dbReference>
<dbReference type="GO" id="GO:0015386">
    <property type="term" value="F:potassium:proton antiporter activity"/>
    <property type="evidence" value="ECO:0007669"/>
    <property type="project" value="TreeGrafter"/>
</dbReference>
<evidence type="ECO:0000256" key="5">
    <source>
        <dbReference type="ARBA" id="ARBA00022989"/>
    </source>
</evidence>
<evidence type="ECO:0000313" key="13">
    <source>
        <dbReference type="EMBL" id="MCP3427158.1"/>
    </source>
</evidence>
<dbReference type="GO" id="GO:0005886">
    <property type="term" value="C:plasma membrane"/>
    <property type="evidence" value="ECO:0007669"/>
    <property type="project" value="UniProtKB-SubCell"/>
</dbReference>
<gene>
    <name evidence="13" type="ORF">NBM05_14355</name>
</gene>
<comment type="subcellular location">
    <subcellularLocation>
        <location evidence="1 10">Cell membrane</location>
        <topology evidence="1 10">Multi-pass membrane protein</topology>
    </subcellularLocation>
</comment>
<name>A0A9X2HLI7_9MICC</name>
<feature type="transmembrane region" description="Helical" evidence="10">
    <location>
        <begin position="83"/>
        <end position="106"/>
    </location>
</feature>
<comment type="caution">
    <text evidence="13">The sequence shown here is derived from an EMBL/GenBank/DDBJ whole genome shotgun (WGS) entry which is preliminary data.</text>
</comment>
<dbReference type="Proteomes" id="UP001139502">
    <property type="component" value="Unassembled WGS sequence"/>
</dbReference>
<feature type="transmembrane region" description="Helical" evidence="10">
    <location>
        <begin position="304"/>
        <end position="324"/>
    </location>
</feature>
<feature type="compositionally biased region" description="Polar residues" evidence="11">
    <location>
        <begin position="529"/>
        <end position="538"/>
    </location>
</feature>
<reference evidence="13" key="1">
    <citation type="submission" date="2022-06" db="EMBL/GenBank/DDBJ databases">
        <title>Rothia sp. isolated from sandalwood seedling.</title>
        <authorList>
            <person name="Tuikhar N."/>
            <person name="Kirdat K."/>
            <person name="Thorat V."/>
            <person name="Swetha P."/>
            <person name="Padma S."/>
            <person name="Sundararaj R."/>
            <person name="Yadav A."/>
        </authorList>
    </citation>
    <scope>NUCLEOTIDE SEQUENCE</scope>
    <source>
        <strain evidence="13">AR01</strain>
    </source>
</reference>
<keyword evidence="9 10" id="KW-0739">Sodium transport</keyword>
<evidence type="ECO:0000256" key="1">
    <source>
        <dbReference type="ARBA" id="ARBA00004651"/>
    </source>
</evidence>
<evidence type="ECO:0000256" key="11">
    <source>
        <dbReference type="SAM" id="MobiDB-lite"/>
    </source>
</evidence>
<sequence>MEFLIVLIAILLATVVLVGVGDRFNLPWPVLLTIATGAVIFVPGVPQVDLDAELILPIFLPPLLWALGQRASWQMFRTNWRAIVVYSVVLVVITILAVIWTALIFIPGITIAAAVAIGAAVAPPDPVAVEAVAEPVGIPRRIVATLQTEGLFNDAVSLVAFQAALAAITSHSHLSPGALGLQFVYTAIAAVAVGLAMGWLGALGRRHLAHGVGRSALTLVIPFAVYIVAEEVAASGVIAVVVAAVQMSSSKGDLEPEDRLTGAAFWEVVEMLLTGVAFGLIGLQLRQVIDDAGDRIGEMVLHGVIISAVVILLRLAWMLLIAALGKMSRSPRPLTPRTFGESLVMTWAGMRGLVTLALALSLPVEDFPFHAEGLVIAAVVLLFTMVFPGLTLPLLVRILGLGQEDWQDRQERRLLERAQRAALSSLKHEAEEAPPEVVATVTEMYRRMVPKKPSEVEDQEAYRRQMKERKRRRAIFTKVRDTALSAAQDEVIRARSDRGVDPAVVDRVLHQLDQMAAVSNPEMYSMISVTRQSGTGNKNPRPEGRAPGEA</sequence>
<dbReference type="InterPro" id="IPR018422">
    <property type="entry name" value="Cation/H_exchanger_CPA1"/>
</dbReference>
<dbReference type="GO" id="GO:0051453">
    <property type="term" value="P:regulation of intracellular pH"/>
    <property type="evidence" value="ECO:0007669"/>
    <property type="project" value="TreeGrafter"/>
</dbReference>
<feature type="transmembrane region" description="Helical" evidence="10">
    <location>
        <begin position="52"/>
        <end position="71"/>
    </location>
</feature>
<keyword evidence="14" id="KW-1185">Reference proteome</keyword>
<dbReference type="InterPro" id="IPR004705">
    <property type="entry name" value="Cation/H_exchanger_CPA1_bac"/>
</dbReference>
<feature type="region of interest" description="Disordered" evidence="11">
    <location>
        <begin position="529"/>
        <end position="550"/>
    </location>
</feature>
<keyword evidence="6 10" id="KW-0915">Sodium</keyword>
<evidence type="ECO:0000256" key="10">
    <source>
        <dbReference type="RuleBase" id="RU366002"/>
    </source>
</evidence>
<comment type="similarity">
    <text evidence="10">Belongs to the monovalent cation:proton antiporter 1 (CPA1) transporter (TC 2.A.36) family.</text>
</comment>
<dbReference type="RefSeq" id="WP_254168862.1">
    <property type="nucleotide sequence ID" value="NZ_JANAFB010000056.1"/>
</dbReference>
<dbReference type="AlphaFoldDB" id="A0A9X2HLI7"/>
<keyword evidence="8 10" id="KW-0472">Membrane</keyword>
<feature type="compositionally biased region" description="Basic and acidic residues" evidence="11">
    <location>
        <begin position="540"/>
        <end position="550"/>
    </location>
</feature>
<protein>
    <submittedName>
        <fullName evidence="13">Na+/H+ antiporter</fullName>
    </submittedName>
</protein>
<proteinExistence type="inferred from homology"/>
<keyword evidence="2 10" id="KW-0813">Transport</keyword>
<dbReference type="PANTHER" id="PTHR10110">
    <property type="entry name" value="SODIUM/HYDROGEN EXCHANGER"/>
    <property type="match status" value="1"/>
</dbReference>
<dbReference type="GO" id="GO:0015385">
    <property type="term" value="F:sodium:proton antiporter activity"/>
    <property type="evidence" value="ECO:0007669"/>
    <property type="project" value="InterPro"/>
</dbReference>
<evidence type="ECO:0000259" key="12">
    <source>
        <dbReference type="Pfam" id="PF00999"/>
    </source>
</evidence>
<feature type="domain" description="Cation/H+ exchanger transmembrane" evidence="12">
    <location>
        <begin position="11"/>
        <end position="396"/>
    </location>
</feature>
<feature type="transmembrane region" description="Helical" evidence="10">
    <location>
        <begin position="264"/>
        <end position="283"/>
    </location>
</feature>
<keyword evidence="4 10" id="KW-0812">Transmembrane</keyword>
<evidence type="ECO:0000256" key="9">
    <source>
        <dbReference type="ARBA" id="ARBA00023201"/>
    </source>
</evidence>
<evidence type="ECO:0000256" key="8">
    <source>
        <dbReference type="ARBA" id="ARBA00023136"/>
    </source>
</evidence>
<dbReference type="Gene3D" id="6.10.140.1330">
    <property type="match status" value="1"/>
</dbReference>
<keyword evidence="5 10" id="KW-1133">Transmembrane helix</keyword>
<keyword evidence="7 10" id="KW-0406">Ion transport</keyword>
<feature type="transmembrane region" description="Helical" evidence="10">
    <location>
        <begin position="183"/>
        <end position="204"/>
    </location>
</feature>
<dbReference type="InterPro" id="IPR006153">
    <property type="entry name" value="Cation/H_exchanger_TM"/>
</dbReference>
<comment type="caution">
    <text evidence="10">Lacks conserved residue(s) required for the propagation of feature annotation.</text>
</comment>
<comment type="function">
    <text evidence="10">Na(+)/H(+) antiporter that extrudes sodium in exchange for external protons.</text>
</comment>
<organism evidence="13 14">
    <name type="scientific">Rothia santali</name>
    <dbReference type="NCBI Taxonomy" id="2949643"/>
    <lineage>
        <taxon>Bacteria</taxon>
        <taxon>Bacillati</taxon>
        <taxon>Actinomycetota</taxon>
        <taxon>Actinomycetes</taxon>
        <taxon>Micrococcales</taxon>
        <taxon>Micrococcaceae</taxon>
        <taxon>Rothia</taxon>
    </lineage>
</organism>
<feature type="transmembrane region" description="Helical" evidence="10">
    <location>
        <begin position="216"/>
        <end position="244"/>
    </location>
</feature>
<evidence type="ECO:0000313" key="14">
    <source>
        <dbReference type="Proteomes" id="UP001139502"/>
    </source>
</evidence>
<dbReference type="PANTHER" id="PTHR10110:SF86">
    <property type="entry name" value="SODIUM_HYDROGEN EXCHANGER 7"/>
    <property type="match status" value="1"/>
</dbReference>
<keyword evidence="3 10" id="KW-1003">Cell membrane</keyword>
<evidence type="ECO:0000256" key="2">
    <source>
        <dbReference type="ARBA" id="ARBA00022448"/>
    </source>
</evidence>
<dbReference type="GO" id="GO:0098719">
    <property type="term" value="P:sodium ion import across plasma membrane"/>
    <property type="evidence" value="ECO:0007669"/>
    <property type="project" value="TreeGrafter"/>
</dbReference>
<feature type="transmembrane region" description="Helical" evidence="10">
    <location>
        <begin position="28"/>
        <end position="45"/>
    </location>
</feature>
<dbReference type="Pfam" id="PF00999">
    <property type="entry name" value="Na_H_Exchanger"/>
    <property type="match status" value="1"/>
</dbReference>
<feature type="transmembrane region" description="Helical" evidence="10">
    <location>
        <begin position="374"/>
        <end position="396"/>
    </location>
</feature>